<dbReference type="EMBL" id="BAAAKJ010000129">
    <property type="protein sequence ID" value="GAA1392755.1"/>
    <property type="molecule type" value="Genomic_DNA"/>
</dbReference>
<reference evidence="4" key="1">
    <citation type="journal article" date="2019" name="Int. J. Syst. Evol. Microbiol.">
        <title>The Global Catalogue of Microorganisms (GCM) 10K type strain sequencing project: providing services to taxonomists for standard genome sequencing and annotation.</title>
        <authorList>
            <consortium name="The Broad Institute Genomics Platform"/>
            <consortium name="The Broad Institute Genome Sequencing Center for Infectious Disease"/>
            <person name="Wu L."/>
            <person name="Ma J."/>
        </authorList>
    </citation>
    <scope>NUCLEOTIDE SEQUENCE [LARGE SCALE GENOMIC DNA]</scope>
    <source>
        <strain evidence="4">JCM 12393</strain>
    </source>
</reference>
<name>A0ABP4IQ35_9ACTN</name>
<sequence>MAICASCGAASAKGALACASCGRPLLPPPVLPPPPPVPPAPPVDLPPPVLPPVPHAPPVPSVPPVPPIGGTWGAGRPYDPATGRPAALAWLAGADWRPALRAVVAPTAVLLLAALLVAIPAEFFPYTSVVDPASYGERFGSALAIVLGALGAPFHLDVGTGGPADSAGASGTLLRAVPMTVTALWLLALWLGLRVGARRRQERTGEQQTRRQATGEAVRTAVVTAAVTVLLGLLGGATWHPGGRFDVDAVTGELDRATYETSAGWLEGAGWTALLAGLLAFAVYGTDALRWAAWRNRVVRGWAVAGLAAGRALAVSVGFASAVGLLVVAVQSGEENGAGGLTGAALAFLPNVGLMLLGLGSGATFRTSSETPVADGTDWHREPREVDEYSFFDLHGAGGDWRWTGLLALAAAAVLGWTAYRRRLDAADRLRLAAVYAVALSLLMLVSGMLTSSEATVRYLGRSRDAGFESAVSLVPWTLLVANAVWAAVGALAVPPLLAARDHRARTPEGATPAPSGAEYPAGAPVVSEVIVSEVSDVVGSGGEPRSAGRRPEDDDPVDPSVWSRRP</sequence>
<feature type="region of interest" description="Disordered" evidence="1">
    <location>
        <begin position="537"/>
        <end position="567"/>
    </location>
</feature>
<keyword evidence="2" id="KW-1133">Transmembrane helix</keyword>
<comment type="caution">
    <text evidence="3">The sequence shown here is derived from an EMBL/GenBank/DDBJ whole genome shotgun (WGS) entry which is preliminary data.</text>
</comment>
<feature type="transmembrane region" description="Helical" evidence="2">
    <location>
        <begin position="176"/>
        <end position="196"/>
    </location>
</feature>
<keyword evidence="4" id="KW-1185">Reference proteome</keyword>
<proteinExistence type="predicted"/>
<protein>
    <recommendedName>
        <fullName evidence="5">Zinc ribbon domain-containing protein</fullName>
    </recommendedName>
</protein>
<feature type="transmembrane region" description="Helical" evidence="2">
    <location>
        <begin position="217"/>
        <end position="239"/>
    </location>
</feature>
<keyword evidence="2" id="KW-0812">Transmembrane</keyword>
<feature type="transmembrane region" description="Helical" evidence="2">
    <location>
        <begin position="301"/>
        <end position="330"/>
    </location>
</feature>
<accession>A0ABP4IQ35</accession>
<organism evidence="3 4">
    <name type="scientific">Kitasatospora putterlickiae</name>
    <dbReference type="NCBI Taxonomy" id="221725"/>
    <lineage>
        <taxon>Bacteria</taxon>
        <taxon>Bacillati</taxon>
        <taxon>Actinomycetota</taxon>
        <taxon>Actinomycetes</taxon>
        <taxon>Kitasatosporales</taxon>
        <taxon>Streptomycetaceae</taxon>
        <taxon>Kitasatospora</taxon>
    </lineage>
</organism>
<feature type="transmembrane region" description="Helical" evidence="2">
    <location>
        <begin position="432"/>
        <end position="451"/>
    </location>
</feature>
<evidence type="ECO:0008006" key="5">
    <source>
        <dbReference type="Google" id="ProtNLM"/>
    </source>
</evidence>
<dbReference type="RefSeq" id="WP_344333123.1">
    <property type="nucleotide sequence ID" value="NZ_BAAAKJ010000129.1"/>
</dbReference>
<feature type="transmembrane region" description="Helical" evidence="2">
    <location>
        <begin position="99"/>
        <end position="119"/>
    </location>
</feature>
<dbReference type="Proteomes" id="UP001499863">
    <property type="component" value="Unassembled WGS sequence"/>
</dbReference>
<feature type="transmembrane region" description="Helical" evidence="2">
    <location>
        <begin position="269"/>
        <end position="289"/>
    </location>
</feature>
<evidence type="ECO:0000256" key="2">
    <source>
        <dbReference type="SAM" id="Phobius"/>
    </source>
</evidence>
<gene>
    <name evidence="3" type="ORF">GCM10009639_24900</name>
</gene>
<feature type="transmembrane region" description="Helical" evidence="2">
    <location>
        <begin position="471"/>
        <end position="494"/>
    </location>
</feature>
<keyword evidence="2" id="KW-0472">Membrane</keyword>
<feature type="transmembrane region" description="Helical" evidence="2">
    <location>
        <begin position="139"/>
        <end position="156"/>
    </location>
</feature>
<evidence type="ECO:0000256" key="1">
    <source>
        <dbReference type="SAM" id="MobiDB-lite"/>
    </source>
</evidence>
<evidence type="ECO:0000313" key="3">
    <source>
        <dbReference type="EMBL" id="GAA1392755.1"/>
    </source>
</evidence>
<evidence type="ECO:0000313" key="4">
    <source>
        <dbReference type="Proteomes" id="UP001499863"/>
    </source>
</evidence>